<comment type="subcellular location">
    <subcellularLocation>
        <location evidence="1">Nucleus</location>
    </subcellularLocation>
</comment>
<proteinExistence type="inferred from homology"/>
<dbReference type="GO" id="GO:0000724">
    <property type="term" value="P:double-strand break repair via homologous recombination"/>
    <property type="evidence" value="ECO:0007669"/>
    <property type="project" value="TreeGrafter"/>
</dbReference>
<dbReference type="GeneTree" id="ENSGT00940000165163"/>
<dbReference type="GO" id="GO:0006298">
    <property type="term" value="P:mismatch repair"/>
    <property type="evidence" value="ECO:0007669"/>
    <property type="project" value="TreeGrafter"/>
</dbReference>
<dbReference type="GO" id="GO:0005662">
    <property type="term" value="C:DNA replication factor A complex"/>
    <property type="evidence" value="ECO:0007669"/>
    <property type="project" value="TreeGrafter"/>
</dbReference>
<sequence length="72" mass="8134">FFIVGEKNGTIELMEPFDEEISGIMEVVGRVTAKATITCTSYVQFKEDSDNHLFDLGLYNEAFYPLGIVQHD</sequence>
<evidence type="ECO:0000256" key="2">
    <source>
        <dbReference type="ARBA" id="ARBA00009761"/>
    </source>
</evidence>
<evidence type="ECO:0008006" key="6">
    <source>
        <dbReference type="Google" id="ProtNLM"/>
    </source>
</evidence>
<dbReference type="SUPFAM" id="SSF50249">
    <property type="entry name" value="Nucleic acid-binding proteins"/>
    <property type="match status" value="1"/>
</dbReference>
<evidence type="ECO:0000313" key="4">
    <source>
        <dbReference type="Ensembl" id="ENSMNEP00000014131.1"/>
    </source>
</evidence>
<keyword evidence="5" id="KW-1185">Reference proteome</keyword>
<dbReference type="GO" id="GO:0003697">
    <property type="term" value="F:single-stranded DNA binding"/>
    <property type="evidence" value="ECO:0007669"/>
    <property type="project" value="TreeGrafter"/>
</dbReference>
<name>A0A2K6BRU7_MACNE</name>
<dbReference type="AlphaFoldDB" id="A0A2K6BRU7"/>
<protein>
    <recommendedName>
        <fullName evidence="6">RPA3</fullName>
    </recommendedName>
</protein>
<dbReference type="Proteomes" id="UP000233120">
    <property type="component" value="Unassembled WGS sequence"/>
</dbReference>
<dbReference type="GO" id="GO:0003684">
    <property type="term" value="F:damaged DNA binding"/>
    <property type="evidence" value="ECO:0007669"/>
    <property type="project" value="TreeGrafter"/>
</dbReference>
<dbReference type="OMA" id="TKATIMC"/>
<dbReference type="PANTHER" id="PTHR15114:SF1">
    <property type="entry name" value="REPLICATION PROTEIN A 14 KDA SUBUNIT"/>
    <property type="match status" value="1"/>
</dbReference>
<dbReference type="GO" id="GO:0006260">
    <property type="term" value="P:DNA replication"/>
    <property type="evidence" value="ECO:0007669"/>
    <property type="project" value="InterPro"/>
</dbReference>
<organism evidence="4 5">
    <name type="scientific">Macaca nemestrina</name>
    <name type="common">Pig-tailed macaque</name>
    <dbReference type="NCBI Taxonomy" id="9545"/>
    <lineage>
        <taxon>Eukaryota</taxon>
        <taxon>Metazoa</taxon>
        <taxon>Chordata</taxon>
        <taxon>Craniata</taxon>
        <taxon>Vertebrata</taxon>
        <taxon>Euteleostomi</taxon>
        <taxon>Mammalia</taxon>
        <taxon>Eutheria</taxon>
        <taxon>Euarchontoglires</taxon>
        <taxon>Primates</taxon>
        <taxon>Haplorrhini</taxon>
        <taxon>Catarrhini</taxon>
        <taxon>Cercopithecidae</taxon>
        <taxon>Cercopithecinae</taxon>
        <taxon>Macaca</taxon>
    </lineage>
</organism>
<dbReference type="InterPro" id="IPR013970">
    <property type="entry name" value="Rfa2"/>
</dbReference>
<evidence type="ECO:0000256" key="3">
    <source>
        <dbReference type="ARBA" id="ARBA00023242"/>
    </source>
</evidence>
<keyword evidence="3" id="KW-0539">Nucleus</keyword>
<dbReference type="Gene3D" id="2.40.50.140">
    <property type="entry name" value="Nucleic acid-binding proteins"/>
    <property type="match status" value="1"/>
</dbReference>
<evidence type="ECO:0000313" key="5">
    <source>
        <dbReference type="Proteomes" id="UP000233120"/>
    </source>
</evidence>
<dbReference type="PANTHER" id="PTHR15114">
    <property type="entry name" value="REPLICATION PROTEIN A3"/>
    <property type="match status" value="1"/>
</dbReference>
<dbReference type="GO" id="GO:0035861">
    <property type="term" value="C:site of double-strand break"/>
    <property type="evidence" value="ECO:0007669"/>
    <property type="project" value="TreeGrafter"/>
</dbReference>
<dbReference type="GO" id="GO:0006289">
    <property type="term" value="P:nucleotide-excision repair"/>
    <property type="evidence" value="ECO:0007669"/>
    <property type="project" value="TreeGrafter"/>
</dbReference>
<dbReference type="InterPro" id="IPR012340">
    <property type="entry name" value="NA-bd_OB-fold"/>
</dbReference>
<reference evidence="4" key="2">
    <citation type="submission" date="2025-09" db="UniProtKB">
        <authorList>
            <consortium name="Ensembl"/>
        </authorList>
    </citation>
    <scope>IDENTIFICATION</scope>
</reference>
<reference evidence="4" key="1">
    <citation type="submission" date="2025-08" db="UniProtKB">
        <authorList>
            <consortium name="Ensembl"/>
        </authorList>
    </citation>
    <scope>IDENTIFICATION</scope>
</reference>
<dbReference type="GO" id="GO:0006284">
    <property type="term" value="P:base-excision repair"/>
    <property type="evidence" value="ECO:0007669"/>
    <property type="project" value="TreeGrafter"/>
</dbReference>
<evidence type="ECO:0000256" key="1">
    <source>
        <dbReference type="ARBA" id="ARBA00004123"/>
    </source>
</evidence>
<dbReference type="Pfam" id="PF08661">
    <property type="entry name" value="Rep_fac-A_3"/>
    <property type="match status" value="1"/>
</dbReference>
<dbReference type="Ensembl" id="ENSMNET00000038334.1">
    <property type="protein sequence ID" value="ENSMNEP00000014131.1"/>
    <property type="gene ID" value="ENSMNEG00000031252.1"/>
</dbReference>
<accession>A0A2K6BRU7</accession>
<comment type="similarity">
    <text evidence="2">Belongs to the replication factor A protein 3 family.</text>
</comment>
<dbReference type="STRING" id="9545.ENSMNEP00000014131"/>